<proteinExistence type="predicted"/>
<evidence type="ECO:0000313" key="6">
    <source>
        <dbReference type="Proteomes" id="UP000757103"/>
    </source>
</evidence>
<dbReference type="EMBL" id="DYUD01000018">
    <property type="protein sequence ID" value="HJG88983.1"/>
    <property type="molecule type" value="Genomic_DNA"/>
</dbReference>
<evidence type="ECO:0000256" key="2">
    <source>
        <dbReference type="ARBA" id="ARBA00022803"/>
    </source>
</evidence>
<dbReference type="SUPFAM" id="SSF48452">
    <property type="entry name" value="TPR-like"/>
    <property type="match status" value="2"/>
</dbReference>
<feature type="chain" id="PRO_5037506990" evidence="4">
    <location>
        <begin position="24"/>
        <end position="429"/>
    </location>
</feature>
<accession>A0A921MQI3</accession>
<dbReference type="SMART" id="SM00028">
    <property type="entry name" value="TPR"/>
    <property type="match status" value="5"/>
</dbReference>
<dbReference type="PANTHER" id="PTHR44943">
    <property type="entry name" value="CELLULOSE SYNTHASE OPERON PROTEIN C"/>
    <property type="match status" value="1"/>
</dbReference>
<dbReference type="Proteomes" id="UP000757103">
    <property type="component" value="Unassembled WGS sequence"/>
</dbReference>
<dbReference type="InterPro" id="IPR019734">
    <property type="entry name" value="TPR_rpt"/>
</dbReference>
<keyword evidence="1" id="KW-0677">Repeat</keyword>
<dbReference type="InterPro" id="IPR051685">
    <property type="entry name" value="Ycf3/AcsC/BcsC/TPR_MFPF"/>
</dbReference>
<protein>
    <submittedName>
        <fullName evidence="5">Tetratricopeptide repeat protein</fullName>
    </submittedName>
</protein>
<reference evidence="5" key="1">
    <citation type="journal article" date="2021" name="PeerJ">
        <title>Extensive microbial diversity within the chicken gut microbiome revealed by metagenomics and culture.</title>
        <authorList>
            <person name="Gilroy R."/>
            <person name="Ravi A."/>
            <person name="Getino M."/>
            <person name="Pursley I."/>
            <person name="Horton D.L."/>
            <person name="Alikhan N.F."/>
            <person name="Baker D."/>
            <person name="Gharbi K."/>
            <person name="Hall N."/>
            <person name="Watson M."/>
            <person name="Adriaenssens E.M."/>
            <person name="Foster-Nyarko E."/>
            <person name="Jarju S."/>
            <person name="Secka A."/>
            <person name="Antonio M."/>
            <person name="Oren A."/>
            <person name="Chaudhuri R.R."/>
            <person name="La Ragione R."/>
            <person name="Hildebrand F."/>
            <person name="Pallen M.J."/>
        </authorList>
    </citation>
    <scope>NUCLEOTIDE SEQUENCE</scope>
    <source>
        <strain evidence="5">CHK121-7720</strain>
    </source>
</reference>
<dbReference type="RefSeq" id="WP_273306018.1">
    <property type="nucleotide sequence ID" value="NZ_DYUD01000018.1"/>
</dbReference>
<name>A0A921MQI3_9BACT</name>
<feature type="repeat" description="TPR" evidence="3">
    <location>
        <begin position="310"/>
        <end position="343"/>
    </location>
</feature>
<comment type="caution">
    <text evidence="5">The sequence shown here is derived from an EMBL/GenBank/DDBJ whole genome shotgun (WGS) entry which is preliminary data.</text>
</comment>
<dbReference type="PROSITE" id="PS50293">
    <property type="entry name" value="TPR_REGION"/>
    <property type="match status" value="1"/>
</dbReference>
<reference evidence="5" key="2">
    <citation type="submission" date="2021-09" db="EMBL/GenBank/DDBJ databases">
        <authorList>
            <person name="Gilroy R."/>
        </authorList>
    </citation>
    <scope>NUCLEOTIDE SEQUENCE</scope>
    <source>
        <strain evidence="5">CHK121-7720</strain>
    </source>
</reference>
<sequence length="429" mass="49105">MKKTTLTAVLLLSVICAFGQKKAVNRAFSEAKMENPNFQEARTDIQGALTNPETKDDAKTWYVAGFIENSSFEKDNVQKTLGIALPNGDAPMYDALVKSYDYFLQSIALDTLPNEKGKVKPKYVKDIRKILKQNLDGYINAGVYYFNQKDYKKAYDVWGIFLDIPKLSIMKDEKSGLPADSTIAILEFNRALAAMQTQDNALAIKALNAAKGNDYNRNDVYKYLVYEYEQTQDTVNLISTLQEGEKLFKDEMVEVQDRDGNPVLDENGKPKMQKENTYTLKLINLYIYGGRYDEAIATLETILAEDPENAEYWNVKGNLYESQKKYDQSIECFGKALEINPSYTDALGNMGRIYFNLAVQKNNEISSITDNVKYAEAREKEVLPLFEKSRPYYEKAYELKPENPDYKYALRNIYYNLNDAEKLKMIEGQ</sequence>
<dbReference type="InterPro" id="IPR011990">
    <property type="entry name" value="TPR-like_helical_dom_sf"/>
</dbReference>
<dbReference type="Pfam" id="PF13174">
    <property type="entry name" value="TPR_6"/>
    <property type="match status" value="1"/>
</dbReference>
<evidence type="ECO:0000256" key="1">
    <source>
        <dbReference type="ARBA" id="ARBA00022737"/>
    </source>
</evidence>
<dbReference type="Pfam" id="PF00515">
    <property type="entry name" value="TPR_1"/>
    <property type="match status" value="1"/>
</dbReference>
<evidence type="ECO:0000313" key="5">
    <source>
        <dbReference type="EMBL" id="HJG88983.1"/>
    </source>
</evidence>
<keyword evidence="2 3" id="KW-0802">TPR repeat</keyword>
<gene>
    <name evidence="5" type="ORF">K8U91_05865</name>
</gene>
<evidence type="ECO:0000256" key="3">
    <source>
        <dbReference type="PROSITE-ProRule" id="PRU00339"/>
    </source>
</evidence>
<dbReference type="AlphaFoldDB" id="A0A921MQI3"/>
<dbReference type="PROSITE" id="PS50005">
    <property type="entry name" value="TPR"/>
    <property type="match status" value="1"/>
</dbReference>
<dbReference type="PANTHER" id="PTHR44943:SF8">
    <property type="entry name" value="TPR REPEAT-CONTAINING PROTEIN MJ0263"/>
    <property type="match status" value="1"/>
</dbReference>
<evidence type="ECO:0000256" key="4">
    <source>
        <dbReference type="SAM" id="SignalP"/>
    </source>
</evidence>
<feature type="signal peptide" evidence="4">
    <location>
        <begin position="1"/>
        <end position="23"/>
    </location>
</feature>
<dbReference type="Gene3D" id="1.25.40.10">
    <property type="entry name" value="Tetratricopeptide repeat domain"/>
    <property type="match status" value="2"/>
</dbReference>
<keyword evidence="4" id="KW-0732">Signal</keyword>
<organism evidence="5 6">
    <name type="scientific">Barnesiella viscericola</name>
    <dbReference type="NCBI Taxonomy" id="397865"/>
    <lineage>
        <taxon>Bacteria</taxon>
        <taxon>Pseudomonadati</taxon>
        <taxon>Bacteroidota</taxon>
        <taxon>Bacteroidia</taxon>
        <taxon>Bacteroidales</taxon>
        <taxon>Barnesiellaceae</taxon>
        <taxon>Barnesiella</taxon>
    </lineage>
</organism>